<evidence type="ECO:0000313" key="1">
    <source>
        <dbReference type="EMBL" id="RSL34243.1"/>
    </source>
</evidence>
<protein>
    <submittedName>
        <fullName evidence="1">Uncharacterized protein</fullName>
    </submittedName>
</protein>
<sequence>MFINGSCLKGMNFKQKRGCLNKAVSKGIKGVNNGKSSDRFIACSAFPFGTAFSNIFRKHY</sequence>
<proteinExistence type="predicted"/>
<accession>A0A3R9QMR7</accession>
<keyword evidence="2" id="KW-1185">Reference proteome</keyword>
<reference evidence="1 2" key="1">
    <citation type="submission" date="2018-10" db="EMBL/GenBank/DDBJ databases">
        <title>Draft genome sequence of Bacillus salarius IM0101, isolated from a hypersaline soil in Inner Mongolia, China.</title>
        <authorList>
            <person name="Yamprayoonswat W."/>
            <person name="Boonvisut S."/>
            <person name="Jumpathong W."/>
            <person name="Sittihan S."/>
            <person name="Ruangsuj P."/>
            <person name="Wanthongcharoen S."/>
            <person name="Thongpramul N."/>
            <person name="Pimmason S."/>
            <person name="Yu B."/>
            <person name="Yasawong M."/>
        </authorList>
    </citation>
    <scope>NUCLEOTIDE SEQUENCE [LARGE SCALE GENOMIC DNA]</scope>
    <source>
        <strain evidence="1 2">IM0101</strain>
    </source>
</reference>
<organism evidence="1 2">
    <name type="scientific">Salibacterium salarium</name>
    <dbReference type="NCBI Taxonomy" id="284579"/>
    <lineage>
        <taxon>Bacteria</taxon>
        <taxon>Bacillati</taxon>
        <taxon>Bacillota</taxon>
        <taxon>Bacilli</taxon>
        <taxon>Bacillales</taxon>
        <taxon>Bacillaceae</taxon>
    </lineage>
</organism>
<comment type="caution">
    <text evidence="1">The sequence shown here is derived from an EMBL/GenBank/DDBJ whole genome shotgun (WGS) entry which is preliminary data.</text>
</comment>
<name>A0A3R9QMR7_9BACI</name>
<gene>
    <name evidence="1" type="ORF">D7Z54_06715</name>
</gene>
<dbReference type="AlphaFoldDB" id="A0A3R9QMR7"/>
<dbReference type="Proteomes" id="UP000275076">
    <property type="component" value="Unassembled WGS sequence"/>
</dbReference>
<dbReference type="EMBL" id="RBVX01000004">
    <property type="protein sequence ID" value="RSL34243.1"/>
    <property type="molecule type" value="Genomic_DNA"/>
</dbReference>
<evidence type="ECO:0000313" key="2">
    <source>
        <dbReference type="Proteomes" id="UP000275076"/>
    </source>
</evidence>